<dbReference type="EMBL" id="JBHSKL010000063">
    <property type="protein sequence ID" value="MFC5229988.1"/>
    <property type="molecule type" value="Genomic_DNA"/>
</dbReference>
<gene>
    <name evidence="1" type="ORF">ACFPN6_36880</name>
</gene>
<accession>A0ABW0DHQ8</accession>
<dbReference type="RefSeq" id="WP_381573991.1">
    <property type="nucleotide sequence ID" value="NZ_JBHSKL010000063.1"/>
</dbReference>
<evidence type="ECO:0000313" key="1">
    <source>
        <dbReference type="EMBL" id="MFC5229988.1"/>
    </source>
</evidence>
<dbReference type="Proteomes" id="UP001596156">
    <property type="component" value="Unassembled WGS sequence"/>
</dbReference>
<protein>
    <submittedName>
        <fullName evidence="1">Uncharacterized protein</fullName>
    </submittedName>
</protein>
<reference evidence="2" key="1">
    <citation type="journal article" date="2019" name="Int. J. Syst. Evol. Microbiol.">
        <title>The Global Catalogue of Microorganisms (GCM) 10K type strain sequencing project: providing services to taxonomists for standard genome sequencing and annotation.</title>
        <authorList>
            <consortium name="The Broad Institute Genomics Platform"/>
            <consortium name="The Broad Institute Genome Sequencing Center for Infectious Disease"/>
            <person name="Wu L."/>
            <person name="Ma J."/>
        </authorList>
    </citation>
    <scope>NUCLEOTIDE SEQUENCE [LARGE SCALE GENOMIC DNA]</scope>
    <source>
        <strain evidence="2">CCM 8479</strain>
    </source>
</reference>
<name>A0ABW0DHQ8_STRFI</name>
<organism evidence="1 2">
    <name type="scientific">Streptomyces fimbriatus</name>
    <dbReference type="NCBI Taxonomy" id="68197"/>
    <lineage>
        <taxon>Bacteria</taxon>
        <taxon>Bacillati</taxon>
        <taxon>Actinomycetota</taxon>
        <taxon>Actinomycetes</taxon>
        <taxon>Kitasatosporales</taxon>
        <taxon>Streptomycetaceae</taxon>
        <taxon>Streptomyces</taxon>
    </lineage>
</organism>
<evidence type="ECO:0000313" key="2">
    <source>
        <dbReference type="Proteomes" id="UP001596156"/>
    </source>
</evidence>
<keyword evidence="2" id="KW-1185">Reference proteome</keyword>
<sequence length="131" mass="14367">TRWFMALLGKSWAYETVDQVREVIAKNAFDSLAERAQAHAKGAAGLTDSYALQPGLIDLHDELLDVWHYLSALGDRANQLGNATLTDDLFDAANSVRDVLVHVADAAEATVPCRFDGQPTATRYEVPPINR</sequence>
<feature type="non-terminal residue" evidence="1">
    <location>
        <position position="1"/>
    </location>
</feature>
<comment type="caution">
    <text evidence="1">The sequence shown here is derived from an EMBL/GenBank/DDBJ whole genome shotgun (WGS) entry which is preliminary data.</text>
</comment>
<proteinExistence type="predicted"/>